<evidence type="ECO:0000256" key="12">
    <source>
        <dbReference type="ARBA" id="ARBA00023235"/>
    </source>
</evidence>
<keyword evidence="7" id="KW-0949">S-adenosyl-L-methionine</keyword>
<evidence type="ECO:0000256" key="7">
    <source>
        <dbReference type="ARBA" id="ARBA00022691"/>
    </source>
</evidence>
<dbReference type="InterPro" id="IPR007197">
    <property type="entry name" value="rSAM"/>
</dbReference>
<reference evidence="17 18" key="2">
    <citation type="journal article" date="2017" name="Antonie Van Leeuwenhoek">
        <title>Rhizobium rhizosphaerae sp. nov., a novel species isolated from rice rhizosphere.</title>
        <authorList>
            <person name="Zhao J.J."/>
            <person name="Zhang J."/>
            <person name="Zhang R.J."/>
            <person name="Zhang C.W."/>
            <person name="Yin H.Q."/>
            <person name="Zhang X.X."/>
        </authorList>
    </citation>
    <scope>NUCLEOTIDE SEQUENCE [LARGE SCALE GENOMIC DNA]</scope>
    <source>
        <strain evidence="17 18">ACAM 611</strain>
    </source>
</reference>
<evidence type="ECO:0000313" key="17">
    <source>
        <dbReference type="EMBL" id="GAB56693.1"/>
    </source>
</evidence>
<dbReference type="GO" id="GO:0046872">
    <property type="term" value="F:metal ion binding"/>
    <property type="evidence" value="ECO:0007669"/>
    <property type="project" value="UniProtKB-KW"/>
</dbReference>
<dbReference type="GO" id="GO:0016853">
    <property type="term" value="F:isomerase activity"/>
    <property type="evidence" value="ECO:0007669"/>
    <property type="project" value="UniProtKB-KW"/>
</dbReference>
<keyword evidence="11 14" id="KW-0411">Iron-sulfur</keyword>
<dbReference type="EMBL" id="BAET01000031">
    <property type="protein sequence ID" value="GAB56693.1"/>
    <property type="molecule type" value="Genomic_DNA"/>
</dbReference>
<dbReference type="Proteomes" id="UP000053586">
    <property type="component" value="Unassembled WGS sequence"/>
</dbReference>
<dbReference type="InterPro" id="IPR003739">
    <property type="entry name" value="Lys_aminomutase/Glu_NH3_mut"/>
</dbReference>
<feature type="domain" description="Radical SAM core" evidence="16">
    <location>
        <begin position="132"/>
        <end position="344"/>
    </location>
</feature>
<evidence type="ECO:0000256" key="2">
    <source>
        <dbReference type="ARBA" id="ARBA00001933"/>
    </source>
</evidence>
<evidence type="ECO:0000259" key="16">
    <source>
        <dbReference type="PROSITE" id="PS51918"/>
    </source>
</evidence>
<organism evidence="17 18">
    <name type="scientific">Glaciecola punicea ACAM 611</name>
    <dbReference type="NCBI Taxonomy" id="1121923"/>
    <lineage>
        <taxon>Bacteria</taxon>
        <taxon>Pseudomonadati</taxon>
        <taxon>Pseudomonadota</taxon>
        <taxon>Gammaproteobacteria</taxon>
        <taxon>Alteromonadales</taxon>
        <taxon>Alteromonadaceae</taxon>
        <taxon>Glaciecola</taxon>
    </lineage>
</organism>
<dbReference type="GO" id="GO:0051539">
    <property type="term" value="F:4 iron, 4 sulfur cluster binding"/>
    <property type="evidence" value="ECO:0007669"/>
    <property type="project" value="UniProtKB-KW"/>
</dbReference>
<comment type="cofactor">
    <cofactor evidence="3">
        <name>[4Fe-4S] cluster</name>
        <dbReference type="ChEBI" id="CHEBI:49883"/>
    </cofactor>
</comment>
<accession>H5TEG6</accession>
<name>H5TEG6_9ALTE</name>
<feature type="binding site" evidence="14">
    <location>
        <position position="153"/>
    </location>
    <ligand>
        <name>[4Fe-4S] cluster</name>
        <dbReference type="ChEBI" id="CHEBI:49883"/>
        <note>4Fe-4S-S-AdoMet</note>
    </ligand>
</feature>
<evidence type="ECO:0000256" key="8">
    <source>
        <dbReference type="ARBA" id="ARBA00022723"/>
    </source>
</evidence>
<keyword evidence="8 14" id="KW-0479">Metal-binding</keyword>
<dbReference type="STRING" id="56804.BAE46_04680"/>
<keyword evidence="18" id="KW-1185">Reference proteome</keyword>
<dbReference type="NCBIfam" id="TIGR00238">
    <property type="entry name" value="KamA family radical SAM protein"/>
    <property type="match status" value="1"/>
</dbReference>
<evidence type="ECO:0000256" key="15">
    <source>
        <dbReference type="PIRSR" id="PIRSR603739-50"/>
    </source>
</evidence>
<dbReference type="InterPro" id="IPR013785">
    <property type="entry name" value="Aldolase_TIM"/>
</dbReference>
<evidence type="ECO:0000313" key="18">
    <source>
        <dbReference type="Proteomes" id="UP000053586"/>
    </source>
</evidence>
<dbReference type="SUPFAM" id="SSF102114">
    <property type="entry name" value="Radical SAM enzymes"/>
    <property type="match status" value="1"/>
</dbReference>
<comment type="cofactor">
    <cofactor evidence="2 15">
        <name>pyridoxal 5'-phosphate</name>
        <dbReference type="ChEBI" id="CHEBI:597326"/>
    </cofactor>
</comment>
<keyword evidence="12" id="KW-0413">Isomerase</keyword>
<feature type="modified residue" description="N6-(pyridoxal phosphate)lysine" evidence="15">
    <location>
        <position position="358"/>
    </location>
</feature>
<keyword evidence="9 15" id="KW-0663">Pyridoxal phosphate</keyword>
<keyword evidence="6 14" id="KW-0004">4Fe-4S</keyword>
<evidence type="ECO:0000256" key="11">
    <source>
        <dbReference type="ARBA" id="ARBA00023014"/>
    </source>
</evidence>
<evidence type="ECO:0000256" key="13">
    <source>
        <dbReference type="ARBA" id="ARBA00030756"/>
    </source>
</evidence>
<dbReference type="SFLD" id="SFLDF00314">
    <property type="entry name" value="L-lysine_2_3-aminomutase_(yjeK"/>
    <property type="match status" value="1"/>
</dbReference>
<dbReference type="PIRSF" id="PIRSF004911">
    <property type="entry name" value="DUF160"/>
    <property type="match status" value="1"/>
</dbReference>
<evidence type="ECO:0000256" key="10">
    <source>
        <dbReference type="ARBA" id="ARBA00023004"/>
    </source>
</evidence>
<comment type="caution">
    <text evidence="17">The sequence shown here is derived from an EMBL/GenBank/DDBJ whole genome shotgun (WGS) entry which is preliminary data.</text>
</comment>
<evidence type="ECO:0000256" key="5">
    <source>
        <dbReference type="ARBA" id="ARBA00022363"/>
    </source>
</evidence>
<feature type="binding site" evidence="14">
    <location>
        <position position="146"/>
    </location>
    <ligand>
        <name>[4Fe-4S] cluster</name>
        <dbReference type="ChEBI" id="CHEBI:49883"/>
        <note>4Fe-4S-S-AdoMet</note>
    </ligand>
</feature>
<gene>
    <name evidence="17" type="ORF">GPUN_2578</name>
</gene>
<sequence length="367" mass="41635">MLIIPKKTPPVETHWQKELANSFTTLDSLLEYLRIDPSSLPPALSNDAFSNNNNINIIPTQNDISIIEQHNNARRLFPMRVPKPFADLMQQSNWYDPLLQQVVPQQAEFVDKLGFVADPLQEQNGTTAGLIHKYKSRVLLLVRGGCAINCRYCFRRHFPYQDNQLGQAQYQSVLEYINNDTNINEVIFSGGDPLMANDKQLAKLAQKVDNITHIKRLRIHTRLPVVIPSRVNNELLAWLTNLRIKPIIVLHINHKNEIGEALIEKTKMLKQAGVTLLNQSVLLKNINDSAEEICELSEALFEANILPYYLHMFDPVKGAAHFDVSKPDAQKIMAKVITRLPGFLVPKLVQELPRQPGKTPIDLGLEP</sequence>
<dbReference type="RefSeq" id="WP_006007119.1">
    <property type="nucleotide sequence ID" value="NZ_BAET01000031.1"/>
</dbReference>
<dbReference type="CDD" id="cd01335">
    <property type="entry name" value="Radical_SAM"/>
    <property type="match status" value="1"/>
</dbReference>
<evidence type="ECO:0000256" key="9">
    <source>
        <dbReference type="ARBA" id="ARBA00022898"/>
    </source>
</evidence>
<evidence type="ECO:0000256" key="4">
    <source>
        <dbReference type="ARBA" id="ARBA00008703"/>
    </source>
</evidence>
<dbReference type="InterPro" id="IPR022462">
    <property type="entry name" value="EpmB"/>
</dbReference>
<evidence type="ECO:0000256" key="14">
    <source>
        <dbReference type="PIRSR" id="PIRSR004911-1"/>
    </source>
</evidence>
<dbReference type="Gene3D" id="3.20.20.70">
    <property type="entry name" value="Aldolase class I"/>
    <property type="match status" value="1"/>
</dbReference>
<reference evidence="17 18" key="1">
    <citation type="journal article" date="2012" name="J. Bacteriol.">
        <title>Genome sequence of proteorhodopsin-containing sea ice bacterium Glaciecola punicea ACAM 611T.</title>
        <authorList>
            <person name="Qin Q.-L."/>
            <person name="Xie B.-B."/>
            <person name="Shu Y.-L."/>
            <person name="Rong J.-C."/>
            <person name="Zhao D.-L."/>
            <person name="Zhang X.-Y."/>
            <person name="Chen X.-L."/>
            <person name="Zhou B.-C."/>
            <person name="Zhanga Y.-Z."/>
        </authorList>
    </citation>
    <scope>NUCLEOTIDE SEQUENCE [LARGE SCALE GENOMIC DNA]</scope>
    <source>
        <strain evidence="17 18">ACAM 611</strain>
    </source>
</reference>
<proteinExistence type="inferred from homology"/>
<dbReference type="Pfam" id="PF13353">
    <property type="entry name" value="Fer4_12"/>
    <property type="match status" value="1"/>
</dbReference>
<evidence type="ECO:0000256" key="6">
    <source>
        <dbReference type="ARBA" id="ARBA00022485"/>
    </source>
</evidence>
<dbReference type="InterPro" id="IPR058240">
    <property type="entry name" value="rSAM_sf"/>
</dbReference>
<dbReference type="eggNOG" id="COG1509">
    <property type="taxonomic scope" value="Bacteria"/>
</dbReference>
<keyword evidence="10" id="KW-0408">Iron</keyword>
<comment type="catalytic activity">
    <reaction evidence="1">
        <text>L-lysine = D-beta-lysine</text>
        <dbReference type="Rhea" id="RHEA:44148"/>
        <dbReference type="ChEBI" id="CHEBI:32551"/>
        <dbReference type="ChEBI" id="CHEBI:84138"/>
    </reaction>
</comment>
<dbReference type="PROSITE" id="PS51918">
    <property type="entry name" value="RADICAL_SAM"/>
    <property type="match status" value="1"/>
</dbReference>
<feature type="binding site" evidence="14">
    <location>
        <position position="150"/>
    </location>
    <ligand>
        <name>[4Fe-4S] cluster</name>
        <dbReference type="ChEBI" id="CHEBI:49883"/>
        <note>4Fe-4S-S-AdoMet</note>
    </ligand>
</feature>
<comment type="similarity">
    <text evidence="4">Belongs to the radical SAM superfamily. KamA family.</text>
</comment>
<protein>
    <recommendedName>
        <fullName evidence="5">L-lysine 2,3-aminomutase</fullName>
    </recommendedName>
    <alternativeName>
        <fullName evidence="13">EF-P post-translational modification enzyme B</fullName>
    </alternativeName>
</protein>
<dbReference type="SFLD" id="SFLDS00029">
    <property type="entry name" value="Radical_SAM"/>
    <property type="match status" value="1"/>
</dbReference>
<dbReference type="SFLD" id="SFLDG01070">
    <property type="entry name" value="PLP-dependent"/>
    <property type="match status" value="1"/>
</dbReference>
<evidence type="ECO:0000256" key="3">
    <source>
        <dbReference type="ARBA" id="ARBA00001966"/>
    </source>
</evidence>
<evidence type="ECO:0000256" key="1">
    <source>
        <dbReference type="ARBA" id="ARBA00001352"/>
    </source>
</evidence>
<dbReference type="NCBIfam" id="TIGR03821">
    <property type="entry name" value="EFP_modif_epmB"/>
    <property type="match status" value="1"/>
</dbReference>
<dbReference type="PANTHER" id="PTHR30538:SF1">
    <property type="entry name" value="L-LYSINE 2,3-AMINOMUTASE"/>
    <property type="match status" value="1"/>
</dbReference>
<dbReference type="PANTHER" id="PTHR30538">
    <property type="entry name" value="LYSINE 2,3-AMINOMUTASE-RELATED"/>
    <property type="match status" value="1"/>
</dbReference>
<dbReference type="AlphaFoldDB" id="H5TEG6"/>
<dbReference type="OrthoDB" id="9770937at2"/>